<accession>A0AAP3GDZ2</accession>
<evidence type="ECO:0000256" key="1">
    <source>
        <dbReference type="ARBA" id="ARBA00004651"/>
    </source>
</evidence>
<dbReference type="GO" id="GO:0005886">
    <property type="term" value="C:plasma membrane"/>
    <property type="evidence" value="ECO:0007669"/>
    <property type="project" value="UniProtKB-SubCell"/>
</dbReference>
<keyword evidence="2" id="KW-1003">Cell membrane</keyword>
<reference evidence="8 9" key="1">
    <citation type="submission" date="2018-02" db="EMBL/GenBank/DDBJ databases">
        <title>Comparative analysis of genomes of three Brevibacillus laterosporus strains producers of potent antimicrobials isolated from silage.</title>
        <authorList>
            <person name="Kojic M."/>
            <person name="Miljkovic M."/>
            <person name="Studholme D."/>
            <person name="Filipic B."/>
        </authorList>
    </citation>
    <scope>NUCLEOTIDE SEQUENCE [LARGE SCALE GENOMIC DNA]</scope>
    <source>
        <strain evidence="8 9">BGSP11</strain>
    </source>
</reference>
<dbReference type="EMBL" id="PRKQ01000028">
    <property type="protein sequence ID" value="PPA93261.1"/>
    <property type="molecule type" value="Genomic_DNA"/>
</dbReference>
<organism evidence="7 10">
    <name type="scientific">Brevibacillus laterosporus</name>
    <name type="common">Bacillus laterosporus</name>
    <dbReference type="NCBI Taxonomy" id="1465"/>
    <lineage>
        <taxon>Bacteria</taxon>
        <taxon>Bacillati</taxon>
        <taxon>Bacillota</taxon>
        <taxon>Bacilli</taxon>
        <taxon>Bacillales</taxon>
        <taxon>Paenibacillaceae</taxon>
        <taxon>Brevibacillus</taxon>
    </lineage>
</organism>
<comment type="caution">
    <text evidence="7">The sequence shown here is derived from an EMBL/GenBank/DDBJ whole genome shotgun (WGS) entry which is preliminary data.</text>
</comment>
<keyword evidence="4 6" id="KW-1133">Transmembrane helix</keyword>
<feature type="transmembrane region" description="Helical" evidence="6">
    <location>
        <begin position="422"/>
        <end position="440"/>
    </location>
</feature>
<evidence type="ECO:0000313" key="7">
    <source>
        <dbReference type="EMBL" id="MCZ0809189.1"/>
    </source>
</evidence>
<evidence type="ECO:0000313" key="9">
    <source>
        <dbReference type="Proteomes" id="UP000239759"/>
    </source>
</evidence>
<feature type="transmembrane region" description="Helical" evidence="6">
    <location>
        <begin position="492"/>
        <end position="513"/>
    </location>
</feature>
<gene>
    <name evidence="8" type="ORF">C4A77_19545</name>
    <name evidence="7" type="ORF">O0554_20175</name>
</gene>
<dbReference type="InterPro" id="IPR002797">
    <property type="entry name" value="Polysacc_synth"/>
</dbReference>
<dbReference type="Proteomes" id="UP000239759">
    <property type="component" value="Unassembled WGS sequence"/>
</dbReference>
<protein>
    <submittedName>
        <fullName evidence="7">Polysaccharide biosynthesis protein</fullName>
    </submittedName>
</protein>
<proteinExistence type="predicted"/>
<evidence type="ECO:0000313" key="8">
    <source>
        <dbReference type="EMBL" id="PPA93261.1"/>
    </source>
</evidence>
<dbReference type="CDD" id="cd13124">
    <property type="entry name" value="MATE_SpoVB_like"/>
    <property type="match status" value="1"/>
</dbReference>
<dbReference type="Proteomes" id="UP001077662">
    <property type="component" value="Unassembled WGS sequence"/>
</dbReference>
<dbReference type="Pfam" id="PF01943">
    <property type="entry name" value="Polysacc_synt"/>
    <property type="match status" value="1"/>
</dbReference>
<name>A0AAP3GDZ2_BRELA</name>
<dbReference type="InterPro" id="IPR050833">
    <property type="entry name" value="Poly_Biosynth_Transport"/>
</dbReference>
<evidence type="ECO:0000256" key="2">
    <source>
        <dbReference type="ARBA" id="ARBA00022475"/>
    </source>
</evidence>
<feature type="transmembrane region" description="Helical" evidence="6">
    <location>
        <begin position="335"/>
        <end position="354"/>
    </location>
</feature>
<dbReference type="PIRSF" id="PIRSF038958">
    <property type="entry name" value="PG_synth_SpoVB"/>
    <property type="match status" value="1"/>
</dbReference>
<dbReference type="PANTHER" id="PTHR30250:SF29">
    <property type="entry name" value="POLYSACCHARIDE BIOSYNTHESIS PROTEIN C-TERMINAL DOMAIN-CONTAINING PROTEIN"/>
    <property type="match status" value="1"/>
</dbReference>
<feature type="transmembrane region" description="Helical" evidence="6">
    <location>
        <begin position="128"/>
        <end position="145"/>
    </location>
</feature>
<dbReference type="PANTHER" id="PTHR30250">
    <property type="entry name" value="PST FAMILY PREDICTED COLANIC ACID TRANSPORTER"/>
    <property type="match status" value="1"/>
</dbReference>
<dbReference type="RefSeq" id="WP_104032989.1">
    <property type="nucleotide sequence ID" value="NZ_JANSGW010000031.1"/>
</dbReference>
<feature type="transmembrane region" description="Helical" evidence="6">
    <location>
        <begin position="461"/>
        <end position="486"/>
    </location>
</feature>
<comment type="subcellular location">
    <subcellularLocation>
        <location evidence="1">Cell membrane</location>
        <topology evidence="1">Multi-pass membrane protein</topology>
    </subcellularLocation>
</comment>
<dbReference type="AlphaFoldDB" id="A0AAP3GDZ2"/>
<evidence type="ECO:0000256" key="4">
    <source>
        <dbReference type="ARBA" id="ARBA00022989"/>
    </source>
</evidence>
<feature type="transmembrane region" description="Helical" evidence="6">
    <location>
        <begin position="242"/>
        <end position="262"/>
    </location>
</feature>
<evidence type="ECO:0000256" key="5">
    <source>
        <dbReference type="ARBA" id="ARBA00023136"/>
    </source>
</evidence>
<feature type="transmembrane region" description="Helical" evidence="6">
    <location>
        <begin position="366"/>
        <end position="388"/>
    </location>
</feature>
<reference evidence="7" key="2">
    <citation type="submission" date="2022-09" db="EMBL/GenBank/DDBJ databases">
        <title>Genome analysis and characterization of larvicidal activity of Brevibacillus strains.</title>
        <authorList>
            <person name="Patrusheva E.V."/>
            <person name="Izotova A.O."/>
            <person name="Toshchakov S.V."/>
            <person name="Sineoky S.P."/>
        </authorList>
    </citation>
    <scope>NUCLEOTIDE SEQUENCE</scope>
    <source>
        <strain evidence="7">VKPM_B-13247</strain>
    </source>
</reference>
<evidence type="ECO:0000313" key="10">
    <source>
        <dbReference type="Proteomes" id="UP001077662"/>
    </source>
</evidence>
<sequence>MNNTAKGANHFIKAAAILAIAGLISKVLGAAYKIPYQNITGDIGMHVYGTVYPLYTTLIALATAGFPLAISKMIADRHAVGDSKGVQQIFRISSLTLGILGVVFFLLTFITAPMIANLIGDPNLTNPLRAISVSLVLVPLIANTRGYFQGHQNMLPTAVSQVTEQFFRVIIIIVGAYFVMKLYGDPYFAGTIAVFAATPGAIIALLVLGYFYRKQKRELIALPNQAGEQAVSLSDGAVFKRIITYAIPICLASLVLPLIPLADSFTIINMLVYKGIDNEAAILLKGAFDRSQPLLQFGTFFATSLSLAIVPSISEAIVRKQDDLIHYRTQTAIRLTFLLGAAATIGLAILAKPINIMLFGDENGTLALAINAFAILFSTLGIVSSGILQGMGKVNLPPKYLLIGVLVKFAANLILLPLLGIAGAAIGTVLAYLVSTVLNLRAIGRLTQVTQHDKQKYGRSVLAVVMMGIIVAVVAFGLMAVLPAAIGKGRLLYTIVSLASVGLGVLVYGISLIKFGGVTRDDIQFLPKSGKILALLQKMRLLEKK</sequence>
<feature type="transmembrane region" description="Helical" evidence="6">
    <location>
        <begin position="294"/>
        <end position="314"/>
    </location>
</feature>
<feature type="transmembrane region" description="Helical" evidence="6">
    <location>
        <begin position="95"/>
        <end position="116"/>
    </location>
</feature>
<feature type="transmembrane region" description="Helical" evidence="6">
    <location>
        <begin position="189"/>
        <end position="212"/>
    </location>
</feature>
<feature type="transmembrane region" description="Helical" evidence="6">
    <location>
        <begin position="166"/>
        <end position="183"/>
    </location>
</feature>
<keyword evidence="5 6" id="KW-0472">Membrane</keyword>
<evidence type="ECO:0000256" key="3">
    <source>
        <dbReference type="ARBA" id="ARBA00022692"/>
    </source>
</evidence>
<evidence type="ECO:0000256" key="6">
    <source>
        <dbReference type="SAM" id="Phobius"/>
    </source>
</evidence>
<dbReference type="InterPro" id="IPR024923">
    <property type="entry name" value="PG_synth_SpoVB"/>
</dbReference>
<dbReference type="EMBL" id="JAPTNE010000031">
    <property type="protein sequence ID" value="MCZ0809189.1"/>
    <property type="molecule type" value="Genomic_DNA"/>
</dbReference>
<feature type="transmembrane region" description="Helical" evidence="6">
    <location>
        <begin position="53"/>
        <end position="74"/>
    </location>
</feature>
<feature type="transmembrane region" description="Helical" evidence="6">
    <location>
        <begin position="400"/>
        <end position="416"/>
    </location>
</feature>
<keyword evidence="3 6" id="KW-0812">Transmembrane</keyword>